<dbReference type="Proteomes" id="UP000078272">
    <property type="component" value="Unassembled WGS sequence"/>
</dbReference>
<dbReference type="GO" id="GO:0004713">
    <property type="term" value="F:protein tyrosine kinase activity"/>
    <property type="evidence" value="ECO:0007669"/>
    <property type="project" value="TreeGrafter"/>
</dbReference>
<accession>A0A175R5G6</accession>
<keyword evidence="6 9" id="KW-1133">Transmembrane helix</keyword>
<keyword evidence="8" id="KW-0175">Coiled coil</keyword>
<dbReference type="InterPro" id="IPR050445">
    <property type="entry name" value="Bact_polysacc_biosynth/exp"/>
</dbReference>
<organism evidence="13 14">
    <name type="scientific">Aureimonas ureilytica</name>
    <dbReference type="NCBI Taxonomy" id="401562"/>
    <lineage>
        <taxon>Bacteria</taxon>
        <taxon>Pseudomonadati</taxon>
        <taxon>Pseudomonadota</taxon>
        <taxon>Alphaproteobacteria</taxon>
        <taxon>Hyphomicrobiales</taxon>
        <taxon>Aurantimonadaceae</taxon>
        <taxon>Aureimonas</taxon>
    </lineage>
</organism>
<evidence type="ECO:0000313" key="14">
    <source>
        <dbReference type="Proteomes" id="UP000078272"/>
    </source>
</evidence>
<feature type="transmembrane region" description="Helical" evidence="9">
    <location>
        <begin position="18"/>
        <end position="37"/>
    </location>
</feature>
<evidence type="ECO:0000259" key="11">
    <source>
        <dbReference type="Pfam" id="PF02706"/>
    </source>
</evidence>
<evidence type="ECO:0000256" key="6">
    <source>
        <dbReference type="ARBA" id="ARBA00022989"/>
    </source>
</evidence>
<evidence type="ECO:0000259" key="10">
    <source>
        <dbReference type="Pfam" id="PF01656"/>
    </source>
</evidence>
<evidence type="ECO:0000256" key="9">
    <source>
        <dbReference type="SAM" id="Phobius"/>
    </source>
</evidence>
<keyword evidence="3 9" id="KW-0812">Transmembrane</keyword>
<dbReference type="Gene3D" id="3.40.50.300">
    <property type="entry name" value="P-loop containing nucleotide triphosphate hydrolases"/>
    <property type="match status" value="1"/>
</dbReference>
<evidence type="ECO:0000256" key="7">
    <source>
        <dbReference type="ARBA" id="ARBA00023136"/>
    </source>
</evidence>
<dbReference type="InterPro" id="IPR002586">
    <property type="entry name" value="CobQ/CobB/MinD/ParA_Nub-bd_dom"/>
</dbReference>
<comment type="caution">
    <text evidence="13">The sequence shown here is derived from an EMBL/GenBank/DDBJ whole genome shotgun (WGS) entry which is preliminary data.</text>
</comment>
<proteinExistence type="predicted"/>
<dbReference type="CDD" id="cd05387">
    <property type="entry name" value="BY-kinase"/>
    <property type="match status" value="1"/>
</dbReference>
<dbReference type="PANTHER" id="PTHR32309:SF13">
    <property type="entry name" value="FERRIC ENTEROBACTIN TRANSPORT PROTEIN FEPE"/>
    <property type="match status" value="1"/>
</dbReference>
<feature type="domain" description="Polysaccharide chain length determinant N-terminal" evidence="11">
    <location>
        <begin position="7"/>
        <end position="97"/>
    </location>
</feature>
<feature type="domain" description="CobQ/CobB/MinD/ParA nucleotide binding" evidence="10">
    <location>
        <begin position="525"/>
        <end position="693"/>
    </location>
</feature>
<evidence type="ECO:0000256" key="5">
    <source>
        <dbReference type="ARBA" id="ARBA00022840"/>
    </source>
</evidence>
<dbReference type="PANTHER" id="PTHR32309">
    <property type="entry name" value="TYROSINE-PROTEIN KINASE"/>
    <property type="match status" value="1"/>
</dbReference>
<dbReference type="InterPro" id="IPR032807">
    <property type="entry name" value="GNVR"/>
</dbReference>
<evidence type="ECO:0000259" key="12">
    <source>
        <dbReference type="Pfam" id="PF13807"/>
    </source>
</evidence>
<protein>
    <recommendedName>
        <fullName evidence="15">Exopolysaccharide biosynthesis protein</fullName>
    </recommendedName>
</protein>
<keyword evidence="5" id="KW-0067">ATP-binding</keyword>
<dbReference type="PATRIC" id="fig|401562.3.peg.2961"/>
<evidence type="ECO:0008006" key="15">
    <source>
        <dbReference type="Google" id="ProtNLM"/>
    </source>
</evidence>
<feature type="domain" description="Tyrosine-protein kinase G-rich" evidence="12">
    <location>
        <begin position="373"/>
        <end position="448"/>
    </location>
</feature>
<sequence length="708" mass="77428">MSPTELLFQIWGTARRHLVLIGAVTGAFLALAILYLMTAAPQFTATAVMVMDARKSTTMMNPSAANQTETPLDNPTVESQLEILRSENIAFAVVRKLKLDEDPDLTRPSGFGALKGALRSWISTPTPPTPEQKLRAAAALVDNNLSVRRVGVTFVFEITFTANDPVRAAEIANAVADAYVTDQLDAKYQSTRRAGVWMQERLAELGAQATDAERAVVDFRARNNIVDAGGGRLLSEQQLTELSTQLSGARGTASEARARLDRVEQVLASDLSDWTLTDALRNEVIIKLRNQYSEVTKREADLIKRLGSQHQAVTNVRNELSEVKRSIDEELKRIGEGYRSDYEIARARVETIETNLKEAVAEAQLSGQAQVQLRALESSAQSYRALYDSFLQRYRETVQQQSFPLTEARLITSASPPSQKSKPRASMTLAGALVMGALCGFGLAFLRDATDKTLRRPADVERQLGFACLANVPSLEGPEAGMLREVVAHPISRFAEAIRAIKLAVDDHPPERGPQIVGFLSALPGEGKSTLAANFAELAAQSGARALLVDGDFRNPSLTRRLAGTARLPFSDLIGGRAAQALVKTRDRRLDFLPAVRLEEGTSSNDVLSSPAMAGLLAELKRHYDYVVVDLPPLLPIIDARASAEMIDSFVFTVEWGGTLADNARRALELSDRIQRKTVGIVLNKVDGRAAKRYFEYEYAPGKSAYYG</sequence>
<dbReference type="InterPro" id="IPR003856">
    <property type="entry name" value="LPS_length_determ_N"/>
</dbReference>
<dbReference type="Pfam" id="PF02706">
    <property type="entry name" value="Wzz"/>
    <property type="match status" value="1"/>
</dbReference>
<dbReference type="InterPro" id="IPR005702">
    <property type="entry name" value="Wzc-like_C"/>
</dbReference>
<keyword evidence="2" id="KW-1003">Cell membrane</keyword>
<evidence type="ECO:0000313" key="13">
    <source>
        <dbReference type="EMBL" id="KTQ90520.1"/>
    </source>
</evidence>
<reference evidence="13 14" key="1">
    <citation type="journal article" date="2016" name="Front. Microbiol.">
        <title>Genomic Resource of Rice Seed Associated Bacteria.</title>
        <authorList>
            <person name="Midha S."/>
            <person name="Bansal K."/>
            <person name="Sharma S."/>
            <person name="Kumar N."/>
            <person name="Patil P.P."/>
            <person name="Chaudhry V."/>
            <person name="Patil P.B."/>
        </authorList>
    </citation>
    <scope>NUCLEOTIDE SEQUENCE [LARGE SCALE GENOMIC DNA]</scope>
    <source>
        <strain evidence="13 14">NS226</strain>
    </source>
</reference>
<dbReference type="Pfam" id="PF13807">
    <property type="entry name" value="GNVR"/>
    <property type="match status" value="1"/>
</dbReference>
<keyword evidence="4" id="KW-0547">Nucleotide-binding</keyword>
<gene>
    <name evidence="13" type="ORF">NS226_16210</name>
</gene>
<comment type="subcellular location">
    <subcellularLocation>
        <location evidence="1">Cell membrane</location>
        <topology evidence="1">Multi-pass membrane protein</topology>
    </subcellularLocation>
</comment>
<feature type="coiled-coil region" evidence="8">
    <location>
        <begin position="313"/>
        <end position="362"/>
    </location>
</feature>
<dbReference type="GO" id="GO:0005886">
    <property type="term" value="C:plasma membrane"/>
    <property type="evidence" value="ECO:0007669"/>
    <property type="project" value="UniProtKB-SubCell"/>
</dbReference>
<dbReference type="STRING" id="401562.NS365_04380"/>
<evidence type="ECO:0000256" key="4">
    <source>
        <dbReference type="ARBA" id="ARBA00022741"/>
    </source>
</evidence>
<evidence type="ECO:0000256" key="3">
    <source>
        <dbReference type="ARBA" id="ARBA00022692"/>
    </source>
</evidence>
<evidence type="ECO:0000256" key="1">
    <source>
        <dbReference type="ARBA" id="ARBA00004651"/>
    </source>
</evidence>
<keyword evidence="7 9" id="KW-0472">Membrane</keyword>
<evidence type="ECO:0000256" key="2">
    <source>
        <dbReference type="ARBA" id="ARBA00022475"/>
    </source>
</evidence>
<dbReference type="SUPFAM" id="SSF52540">
    <property type="entry name" value="P-loop containing nucleoside triphosphate hydrolases"/>
    <property type="match status" value="1"/>
</dbReference>
<dbReference type="Pfam" id="PF01656">
    <property type="entry name" value="CbiA"/>
    <property type="match status" value="1"/>
</dbReference>
<dbReference type="EMBL" id="LDPZ01000036">
    <property type="protein sequence ID" value="KTQ90520.1"/>
    <property type="molecule type" value="Genomic_DNA"/>
</dbReference>
<dbReference type="AlphaFoldDB" id="A0A175R5G6"/>
<evidence type="ECO:0000256" key="8">
    <source>
        <dbReference type="SAM" id="Coils"/>
    </source>
</evidence>
<name>A0A175R5G6_9HYPH</name>
<dbReference type="InterPro" id="IPR027417">
    <property type="entry name" value="P-loop_NTPase"/>
</dbReference>